<feature type="region of interest" description="Disordered" evidence="2">
    <location>
        <begin position="483"/>
        <end position="698"/>
    </location>
</feature>
<feature type="domain" description="C2H2-type" evidence="4">
    <location>
        <begin position="897"/>
        <end position="924"/>
    </location>
</feature>
<dbReference type="InterPro" id="IPR051681">
    <property type="entry name" value="Ser/Thr_Kinases-Pseudokinases"/>
</dbReference>
<feature type="compositionally biased region" description="Basic residues" evidence="2">
    <location>
        <begin position="529"/>
        <end position="538"/>
    </location>
</feature>
<dbReference type="Proteomes" id="UP000054988">
    <property type="component" value="Unassembled WGS sequence"/>
</dbReference>
<dbReference type="Gene3D" id="3.30.160.60">
    <property type="entry name" value="Classic Zinc Finger"/>
    <property type="match status" value="2"/>
</dbReference>
<dbReference type="PROSITE" id="PS00108">
    <property type="entry name" value="PROTEIN_KINASE_ST"/>
    <property type="match status" value="1"/>
</dbReference>
<dbReference type="InterPro" id="IPR008271">
    <property type="entry name" value="Ser/Thr_kinase_AS"/>
</dbReference>
<dbReference type="InterPro" id="IPR011009">
    <property type="entry name" value="Kinase-like_dom_sf"/>
</dbReference>
<feature type="region of interest" description="Disordered" evidence="2">
    <location>
        <begin position="778"/>
        <end position="797"/>
    </location>
</feature>
<dbReference type="SUPFAM" id="SSF56112">
    <property type="entry name" value="Protein kinase-like (PK-like)"/>
    <property type="match status" value="1"/>
</dbReference>
<keyword evidence="1" id="KW-0863">Zinc-finger</keyword>
<protein>
    <recommendedName>
        <fullName evidence="7">Protein kinase domain-containing protein</fullName>
    </recommendedName>
</protein>
<evidence type="ECO:0000313" key="5">
    <source>
        <dbReference type="EMBL" id="KTB46281.1"/>
    </source>
</evidence>
<feature type="region of interest" description="Disordered" evidence="2">
    <location>
        <begin position="1281"/>
        <end position="1307"/>
    </location>
</feature>
<dbReference type="InterPro" id="IPR013087">
    <property type="entry name" value="Znf_C2H2_type"/>
</dbReference>
<evidence type="ECO:0000259" key="4">
    <source>
        <dbReference type="PROSITE" id="PS50157"/>
    </source>
</evidence>
<evidence type="ECO:0000256" key="1">
    <source>
        <dbReference type="PROSITE-ProRule" id="PRU00042"/>
    </source>
</evidence>
<feature type="compositionally biased region" description="Polar residues" evidence="2">
    <location>
        <begin position="647"/>
        <end position="670"/>
    </location>
</feature>
<dbReference type="GO" id="GO:0005524">
    <property type="term" value="F:ATP binding"/>
    <property type="evidence" value="ECO:0007669"/>
    <property type="project" value="InterPro"/>
</dbReference>
<feature type="region of interest" description="Disordered" evidence="2">
    <location>
        <begin position="331"/>
        <end position="372"/>
    </location>
</feature>
<dbReference type="PANTHER" id="PTHR44329">
    <property type="entry name" value="SERINE/THREONINE-PROTEIN KINASE TNNI3K-RELATED"/>
    <property type="match status" value="1"/>
</dbReference>
<feature type="compositionally biased region" description="Gly residues" evidence="2">
    <location>
        <begin position="1527"/>
        <end position="1538"/>
    </location>
</feature>
<feature type="compositionally biased region" description="Basic and acidic residues" evidence="2">
    <location>
        <begin position="350"/>
        <end position="364"/>
    </location>
</feature>
<name>A0A0W0GCJ3_MONRR</name>
<dbReference type="Pfam" id="PF07714">
    <property type="entry name" value="PK_Tyr_Ser-Thr"/>
    <property type="match status" value="1"/>
</dbReference>
<dbReference type="EMBL" id="LATX01000425">
    <property type="protein sequence ID" value="KTB46281.1"/>
    <property type="molecule type" value="Genomic_DNA"/>
</dbReference>
<dbReference type="Gene3D" id="1.10.510.10">
    <property type="entry name" value="Transferase(Phosphotransferase) domain 1"/>
    <property type="match status" value="1"/>
</dbReference>
<feature type="compositionally biased region" description="Polar residues" evidence="2">
    <location>
        <begin position="684"/>
        <end position="698"/>
    </location>
</feature>
<feature type="compositionally biased region" description="Low complexity" evidence="2">
    <location>
        <begin position="486"/>
        <end position="496"/>
    </location>
</feature>
<feature type="region of interest" description="Disordered" evidence="2">
    <location>
        <begin position="1477"/>
        <end position="1538"/>
    </location>
</feature>
<feature type="compositionally biased region" description="Basic and acidic residues" evidence="2">
    <location>
        <begin position="550"/>
        <end position="564"/>
    </location>
</feature>
<organism evidence="5 6">
    <name type="scientific">Moniliophthora roreri</name>
    <name type="common">Frosty pod rot fungus</name>
    <name type="synonym">Monilia roreri</name>
    <dbReference type="NCBI Taxonomy" id="221103"/>
    <lineage>
        <taxon>Eukaryota</taxon>
        <taxon>Fungi</taxon>
        <taxon>Dikarya</taxon>
        <taxon>Basidiomycota</taxon>
        <taxon>Agaricomycotina</taxon>
        <taxon>Agaricomycetes</taxon>
        <taxon>Agaricomycetidae</taxon>
        <taxon>Agaricales</taxon>
        <taxon>Marasmiineae</taxon>
        <taxon>Marasmiaceae</taxon>
        <taxon>Moniliophthora</taxon>
    </lineage>
</organism>
<comment type="caution">
    <text evidence="5">The sequence shown here is derived from an EMBL/GenBank/DDBJ whole genome shotgun (WGS) entry which is preliminary data.</text>
</comment>
<dbReference type="GO" id="GO:0004674">
    <property type="term" value="F:protein serine/threonine kinase activity"/>
    <property type="evidence" value="ECO:0007669"/>
    <property type="project" value="TreeGrafter"/>
</dbReference>
<feature type="compositionally biased region" description="Basic and acidic residues" evidence="2">
    <location>
        <begin position="787"/>
        <end position="797"/>
    </location>
</feature>
<dbReference type="PROSITE" id="PS50157">
    <property type="entry name" value="ZINC_FINGER_C2H2_2"/>
    <property type="match status" value="2"/>
</dbReference>
<dbReference type="PROSITE" id="PS50011">
    <property type="entry name" value="PROTEIN_KINASE_DOM"/>
    <property type="match status" value="1"/>
</dbReference>
<dbReference type="SMART" id="SM00220">
    <property type="entry name" value="S_TKc"/>
    <property type="match status" value="1"/>
</dbReference>
<sequence>MSIRDSKHFRVGARDLYRNKGDTFNTSFFLHEKDKADQDRLRSPYPNAGHYLHENLDIPDHERYARLFMMERRGYPLYFPEPNDSLPIEYKRKGVQIGDLGPLTEDGMFDFLFNITLGPEDPVNRRGVPEGFVPLDCSSAGTTEQKRYHCNGHHLCSPKYGIWKDSITVSEIDMREDSRYQKGIEFTSTDRISEGAILVLPEGCSRIDLKDRQSFLRYARRNASLWFEYADSQGGPRSGRMPILYLVTGCDKSTAWGVASFVKHSDRQVVLPFYTISGAGGRICYEWGVDKSCPNPRCAPEAYSDPDGSVPERHTNQCLFLREYRISRGEDPQDLTGIKSEDELWNFDGPSDHDSHMNRRRDSSSSRSSPFSYRSQDALNLAMCETGIKPYHPGDDINHYLRNAFRTSREHNSLLFRDLIVISHDEDWCASDEVAESYPLLPSFIRSLCRNLNVTMTDNVIYTDTRSRLQIGPRLHPSLLSEITTASSSQASGSSRGAEDLTQSQESLSESPLGAEDANEVEHGNISNKKSKRARSRSRSSSSPNDTDDPESKKVKGEGPDTRQRGLLPEISDPRSPTPPPSSRNSDGPVDGRPSEDRSQEQRLSPGEQGNGIQPRPSTPSTSGSKKGKERSDSNSSTNGTWLFGSQIPQRDFSSLTPQLSKGASSSSHETSLKSRPPYFPLPGSSSFQNAGQARGQWSQAIPQFTSAPLDYPSFHNSSSSVGEFDYGREEEDHFSFGGHDHDGSGISALSIPAHPPGFLRAPRLKIDPYLTNNTSILDTPSISHPTRQEDVRPPRIEDCFPPEIRAPLSYFPLEDSNFRPTKHHPASIGQWRTMPSLTDSCESIQTHASETYGQGTNSSVMGVKATPTSVMRSVVASPAVIAASRARRKHGKLADHRCSNCDATFTTRHNLQSHIRSHLGETLEATLMENNRYRRRCLKCLREVVKQYHLLPSSMFLRAISDPGRDPVAGGSYADIYKACIGNQIVCLKVIRLHTVSDIQQKEKLRSIFYQEALLWKNLNHPNILPFLGVNSELFEGRIILVSPWMLNGDLISYLKEHPEHDRLQSVFEIAAGLKYLHSQSIVHADIKGANILVDENRICCLADFGLAAIAASSLTTGMSSGNSRAKGTVRWMAPEILNLEGNPREDERPRDVYAFACTVYEIMTGKVPFYEIQFEFSVITNVIRGKRPSRPQSTDAWCPNEVWRLVEQCWAETPEQRLGAARIHFYLRSFIGVQAFKNFWTSKVAVSNGDIVSRYRSVMPSRSTQGLLRYNFNGKNRKQRQPIDANICDPLPGTHLPPSTTPLHPEIAAAPSPISDSHLVLDYLGHIFPIPEGGTPPFEDLVNLDPAPASSLFDQSENDNYLLLSSLSNTAYLPPFPSSPKENSPALSLSSRSASLSDFGQRVPLYYFMDPFTGSRGTVDPIGSTAINAKPITESHNLQYHIYSHLGISPFKCQMCGRGFIAKSDCKSHEKRCKYSKDSGSYPAGRSMDSVAEAPKIAQPRSNNSVDEDLNLQRPSVNSAAEGVTLGGDSGSGGWR</sequence>
<dbReference type="GO" id="GO:0008270">
    <property type="term" value="F:zinc ion binding"/>
    <property type="evidence" value="ECO:0007669"/>
    <property type="project" value="UniProtKB-KW"/>
</dbReference>
<evidence type="ECO:0000313" key="6">
    <source>
        <dbReference type="Proteomes" id="UP000054988"/>
    </source>
</evidence>
<reference evidence="5 6" key="1">
    <citation type="submission" date="2015-12" db="EMBL/GenBank/DDBJ databases">
        <title>Draft genome sequence of Moniliophthora roreri, the causal agent of frosty pod rot of cacao.</title>
        <authorList>
            <person name="Aime M.C."/>
            <person name="Diaz-Valderrama J.R."/>
            <person name="Kijpornyongpan T."/>
            <person name="Phillips-Mora W."/>
        </authorList>
    </citation>
    <scope>NUCLEOTIDE SEQUENCE [LARGE SCALE GENOMIC DNA]</scope>
    <source>
        <strain evidence="5 6">MCA 2952</strain>
    </source>
</reference>
<proteinExistence type="predicted"/>
<gene>
    <name evidence="5" type="ORF">WG66_1143</name>
</gene>
<dbReference type="PROSITE" id="PS00028">
    <property type="entry name" value="ZINC_FINGER_C2H2_1"/>
    <property type="match status" value="1"/>
</dbReference>
<dbReference type="InterPro" id="IPR036236">
    <property type="entry name" value="Znf_C2H2_sf"/>
</dbReference>
<keyword evidence="1" id="KW-0862">Zinc</keyword>
<feature type="domain" description="C2H2-type" evidence="4">
    <location>
        <begin position="1453"/>
        <end position="1485"/>
    </location>
</feature>
<evidence type="ECO:0000256" key="2">
    <source>
        <dbReference type="SAM" id="MobiDB-lite"/>
    </source>
</evidence>
<keyword evidence="1" id="KW-0479">Metal-binding</keyword>
<feature type="compositionally biased region" description="Polar residues" evidence="2">
    <location>
        <begin position="501"/>
        <end position="510"/>
    </location>
</feature>
<dbReference type="InterPro" id="IPR001245">
    <property type="entry name" value="Ser-Thr/Tyr_kinase_cat_dom"/>
</dbReference>
<dbReference type="SMART" id="SM00355">
    <property type="entry name" value="ZnF_C2H2"/>
    <property type="match status" value="2"/>
</dbReference>
<evidence type="ECO:0008006" key="7">
    <source>
        <dbReference type="Google" id="ProtNLM"/>
    </source>
</evidence>
<dbReference type="SUPFAM" id="SSF57667">
    <property type="entry name" value="beta-beta-alpha zinc fingers"/>
    <property type="match status" value="2"/>
</dbReference>
<accession>A0A0W0GCJ3</accession>
<feature type="compositionally biased region" description="Low complexity" evidence="2">
    <location>
        <begin position="1292"/>
        <end position="1307"/>
    </location>
</feature>
<feature type="domain" description="Protein kinase" evidence="3">
    <location>
        <begin position="963"/>
        <end position="1229"/>
    </location>
</feature>
<evidence type="ECO:0000259" key="3">
    <source>
        <dbReference type="PROSITE" id="PS50011"/>
    </source>
</evidence>
<dbReference type="InterPro" id="IPR000719">
    <property type="entry name" value="Prot_kinase_dom"/>
</dbReference>